<sequence length="71" mass="8587">MERYRLEWFECQREEKYIDDEFVNEGKPPCRDIRHTLCGVDSNARWERSKDNGRYNTLHFASFNQVAKDSV</sequence>
<name>A0A9J5ZY61_SOLCO</name>
<comment type="caution">
    <text evidence="1">The sequence shown here is derived from an EMBL/GenBank/DDBJ whole genome shotgun (WGS) entry which is preliminary data.</text>
</comment>
<evidence type="ECO:0000313" key="2">
    <source>
        <dbReference type="Proteomes" id="UP000824120"/>
    </source>
</evidence>
<reference evidence="1 2" key="1">
    <citation type="submission" date="2020-09" db="EMBL/GenBank/DDBJ databases">
        <title>De no assembly of potato wild relative species, Solanum commersonii.</title>
        <authorList>
            <person name="Cho K."/>
        </authorList>
    </citation>
    <scope>NUCLEOTIDE SEQUENCE [LARGE SCALE GENOMIC DNA]</scope>
    <source>
        <strain evidence="1">LZ3.2</strain>
        <tissue evidence="1">Leaf</tissue>
    </source>
</reference>
<accession>A0A9J5ZY61</accession>
<keyword evidence="2" id="KW-1185">Reference proteome</keyword>
<dbReference type="Proteomes" id="UP000824120">
    <property type="component" value="Chromosome 3"/>
</dbReference>
<evidence type="ECO:0000313" key="1">
    <source>
        <dbReference type="EMBL" id="KAG5616791.1"/>
    </source>
</evidence>
<gene>
    <name evidence="1" type="ORF">H5410_016615</name>
</gene>
<protein>
    <submittedName>
        <fullName evidence="1">Uncharacterized protein</fullName>
    </submittedName>
</protein>
<dbReference type="AlphaFoldDB" id="A0A9J5ZY61"/>
<dbReference type="EMBL" id="JACXVP010000003">
    <property type="protein sequence ID" value="KAG5616791.1"/>
    <property type="molecule type" value="Genomic_DNA"/>
</dbReference>
<organism evidence="1 2">
    <name type="scientific">Solanum commersonii</name>
    <name type="common">Commerson's wild potato</name>
    <name type="synonym">Commerson's nightshade</name>
    <dbReference type="NCBI Taxonomy" id="4109"/>
    <lineage>
        <taxon>Eukaryota</taxon>
        <taxon>Viridiplantae</taxon>
        <taxon>Streptophyta</taxon>
        <taxon>Embryophyta</taxon>
        <taxon>Tracheophyta</taxon>
        <taxon>Spermatophyta</taxon>
        <taxon>Magnoliopsida</taxon>
        <taxon>eudicotyledons</taxon>
        <taxon>Gunneridae</taxon>
        <taxon>Pentapetalae</taxon>
        <taxon>asterids</taxon>
        <taxon>lamiids</taxon>
        <taxon>Solanales</taxon>
        <taxon>Solanaceae</taxon>
        <taxon>Solanoideae</taxon>
        <taxon>Solaneae</taxon>
        <taxon>Solanum</taxon>
    </lineage>
</organism>
<proteinExistence type="predicted"/>